<accession>A0A7S9LLH0</accession>
<dbReference type="Proteomes" id="UP000594430">
    <property type="component" value="Chromosome"/>
</dbReference>
<gene>
    <name evidence="1" type="ORF">IZU98_08205</name>
</gene>
<dbReference type="EMBL" id="CP064946">
    <property type="protein sequence ID" value="QPH51304.1"/>
    <property type="molecule type" value="Genomic_DNA"/>
</dbReference>
<evidence type="ECO:0000313" key="2">
    <source>
        <dbReference type="Proteomes" id="UP000594430"/>
    </source>
</evidence>
<reference evidence="1 2" key="1">
    <citation type="submission" date="2020-11" db="EMBL/GenBank/DDBJ databases">
        <title>Pseudomonas fulva producing VIM-24.</title>
        <authorList>
            <person name="Liu S."/>
        </authorList>
    </citation>
    <scope>NUCLEOTIDE SEQUENCE [LARGE SCALE GENOMIC DNA]</scope>
    <source>
        <strain evidence="1 2">ZDHY414</strain>
    </source>
</reference>
<evidence type="ECO:0000313" key="1">
    <source>
        <dbReference type="EMBL" id="QPH51304.1"/>
    </source>
</evidence>
<name>A0A7S9LLH0_9PSED</name>
<sequence>MTSINVSKATHEAMTTERVAALTSLAQTDSALISQLDKEISDAAAQANDLRARGMVSKALELEESVGARATAQRTQALARINAGSLEIAQIKSTVAKASSLPPLLAELLCLGFAMALEVVPALILSGVRGSRRSISHVVASSAIETPSQEIEATRLPQEVSKTPETPEMPEPLLDANAEILKTLVAHAETLERGTPIRLKEFAKNSRIGNLRAGEIFRSAVKMGLIKKTTIGYVTI</sequence>
<dbReference type="AlphaFoldDB" id="A0A7S9LLH0"/>
<protein>
    <submittedName>
        <fullName evidence="1">Uncharacterized protein</fullName>
    </submittedName>
</protein>
<proteinExistence type="predicted"/>
<organism evidence="1 2">
    <name type="scientific">Pseudomonas fulva</name>
    <dbReference type="NCBI Taxonomy" id="47880"/>
    <lineage>
        <taxon>Bacteria</taxon>
        <taxon>Pseudomonadati</taxon>
        <taxon>Pseudomonadota</taxon>
        <taxon>Gammaproteobacteria</taxon>
        <taxon>Pseudomonadales</taxon>
        <taxon>Pseudomonadaceae</taxon>
        <taxon>Pseudomonas</taxon>
    </lineage>
</organism>